<reference evidence="1" key="1">
    <citation type="submission" date="2022-01" db="EMBL/GenBank/DDBJ databases">
        <title>Novel species in genus Dyadobacter.</title>
        <authorList>
            <person name="Ma C."/>
        </authorList>
    </citation>
    <scope>NUCLEOTIDE SEQUENCE</scope>
    <source>
        <strain evidence="1">CY357</strain>
    </source>
</reference>
<dbReference type="RefSeq" id="WP_235178075.1">
    <property type="nucleotide sequence ID" value="NZ_JAKFFV010000007.1"/>
</dbReference>
<name>A0A9X1QDF2_9BACT</name>
<organism evidence="1 2">
    <name type="scientific">Dyadobacter chenhuakuii</name>
    <dbReference type="NCBI Taxonomy" id="2909339"/>
    <lineage>
        <taxon>Bacteria</taxon>
        <taxon>Pseudomonadati</taxon>
        <taxon>Bacteroidota</taxon>
        <taxon>Cytophagia</taxon>
        <taxon>Cytophagales</taxon>
        <taxon>Spirosomataceae</taxon>
        <taxon>Dyadobacter</taxon>
    </lineage>
</organism>
<sequence length="306" mass="34440">MGTLLLKFFVFLMGGFVIGEAIVRAYHLTSEVPKRYLDGNGIQRYNPDQQGGWKGGNHSWATNELGWTGTLPVSYDSLVTIIGDSFIENFMNPSDCHQDVLLKSRVPKMNFVEAGRSGVSFIEAMEIAASMDSLSPQMHLIYVNAADFTESIRDIAVQSDITQVDLDKRKVIPGIMKSAKLKTILYNVKFAYYLFQRFPLNQIKLGGEKHAPAKPTVQPDHSNSIKSLLEFVKQKYDVKDKIIVFHPKLPDAIKNEVKAAGFKTISLDSDGQDNWTFVYDHHWTCYGHNQAADQIASYLQELIISE</sequence>
<evidence type="ECO:0000313" key="1">
    <source>
        <dbReference type="EMBL" id="MCF2499201.1"/>
    </source>
</evidence>
<comment type="caution">
    <text evidence="1">The sequence shown here is derived from an EMBL/GenBank/DDBJ whole genome shotgun (WGS) entry which is preliminary data.</text>
</comment>
<dbReference type="Proteomes" id="UP001139411">
    <property type="component" value="Unassembled WGS sequence"/>
</dbReference>
<dbReference type="AlphaFoldDB" id="A0A9X1QDF2"/>
<gene>
    <name evidence="1" type="ORF">L0661_12835</name>
</gene>
<accession>A0A9X1QDF2</accession>
<protein>
    <submittedName>
        <fullName evidence="1">Uncharacterized protein</fullName>
    </submittedName>
</protein>
<proteinExistence type="predicted"/>
<evidence type="ECO:0000313" key="2">
    <source>
        <dbReference type="Proteomes" id="UP001139411"/>
    </source>
</evidence>
<dbReference type="EMBL" id="JAKFFV010000007">
    <property type="protein sequence ID" value="MCF2499201.1"/>
    <property type="molecule type" value="Genomic_DNA"/>
</dbReference>